<reference evidence="2" key="1">
    <citation type="journal article" date="2020" name="Nature">
        <title>Giant virus diversity and host interactions through global metagenomics.</title>
        <authorList>
            <person name="Schulz F."/>
            <person name="Roux S."/>
            <person name="Paez-Espino D."/>
            <person name="Jungbluth S."/>
            <person name="Walsh D.A."/>
            <person name="Denef V.J."/>
            <person name="McMahon K.D."/>
            <person name="Konstantinidis K.T."/>
            <person name="Eloe-Fadrosh E.A."/>
            <person name="Kyrpides N.C."/>
            <person name="Woyke T."/>
        </authorList>
    </citation>
    <scope>NUCLEOTIDE SEQUENCE</scope>
    <source>
        <strain evidence="2">GVMAG-M-3300023174-132</strain>
    </source>
</reference>
<proteinExistence type="predicted"/>
<name>A0A6C0D993_9ZZZZ</name>
<accession>A0A6C0D993</accession>
<protein>
    <submittedName>
        <fullName evidence="2">Uncharacterized protein</fullName>
    </submittedName>
</protein>
<evidence type="ECO:0000313" key="2">
    <source>
        <dbReference type="EMBL" id="QHT13596.1"/>
    </source>
</evidence>
<feature type="compositionally biased region" description="Low complexity" evidence="1">
    <location>
        <begin position="16"/>
        <end position="26"/>
    </location>
</feature>
<feature type="compositionally biased region" description="Pro residues" evidence="1">
    <location>
        <begin position="1135"/>
        <end position="1147"/>
    </location>
</feature>
<dbReference type="EMBL" id="MN739575">
    <property type="protein sequence ID" value="QHT13596.1"/>
    <property type="molecule type" value="Genomic_DNA"/>
</dbReference>
<feature type="region of interest" description="Disordered" evidence="1">
    <location>
        <begin position="1127"/>
        <end position="1152"/>
    </location>
</feature>
<organism evidence="2">
    <name type="scientific">viral metagenome</name>
    <dbReference type="NCBI Taxonomy" id="1070528"/>
    <lineage>
        <taxon>unclassified sequences</taxon>
        <taxon>metagenomes</taxon>
        <taxon>organismal metagenomes</taxon>
    </lineage>
</organism>
<sequence length="1737" mass="186136">MEQQAVSEAGPEVEDAGAAGAAGAAEEVTDAESEFLDPLHIGNTVEIISDTYGYTAGRVVFRDGDMVRVMPQEVSDRAVEFTMTDGGLEFSDDLGVKRMEVITTYDSDYYVDFLGAKVGETLEFFTADGQQAAPNGVVAEVQKNATSDNIVLEDGRVFEFEGRGPPAPIAVIRVRTAVNAAAAVEEGAPQEEGPVADRVAAAKRQTDVLALLDSILPSGAMEEIPMSARGFPDSLQREDLFQDLLENVKPKQRKQTRVLRQIEREVDVAVALKNTVASHDAAGRVTGVVPNTVETLQEAILASPGAVGMAIPIVAAARVLNMEVRGSGMNSYKESDVSPRILYEIEHTSENTARLFDEGAMPAAMGKGFSAYTYDLFSRDQVTLTGVVSASGWRADQDVMRTNSLDTPVQGFGATLPKVGDKEAPPVSVDLLEANVQNRVIRVITGDFVTGRRGGSSSVPIAPSDPDTITGWTILPPKAALRLKPPTNPCHLPTAILYTQELEDATLPSMNAAIQTLYSVDISPETIWTLKRSGPGSVSGSGSGLGSASASASASAAASNTDNSMPIAEWLAQSLKPTIHPSDSLAPRTPALLGLQDVLGLSNRDLAPSVAEVLNKWVLESQQLWRRLFKAKREQARTLLKERRARVFNSVTGDDSPVWAALRQAAALKDVLADAKRRNPTIYGAPLVVAATLLTEAQGDAQPLVWTTLGSLESRDVGIDTVTAQASLSSSRAYHLRRAALRGAALLGLHAEPEINSCVHVQRLEGIRGIDDVAEQARMLREFVDEFQGGKNGDWVTCALCQQNCVCYHELMELEALAQPTRGDAIHRQVMTRFGGDRYEGKIICRNCGQALQDIDYDDHVEFDDNGRPIVEASVLTEEQLEEVPTESTWRKATAALTAAPLSFATESQRELNQALTTILELGGMIADESVVRQIVRYSDLYVSTRAPTQAAYDAQRTKLLTAASTRMKSAAAGAVPDVPTYAAVLDQLRVSALMAITGIALQMADPPIQVNNPFPPCRFSRGGWPLDAEAKPEDIGTALYYVACVTASLARSAAPWRNVAWAHLDKLDARVKKAHTTAIQAAKAIMGADPKVPQLSFTPEIRTAITRIQTDAGAAKERARVTVNDRLPAGFRPEPNPPSLAPPAPEGSPVNAAASVAAEGKAAPEAVVDSVAHAVRQQAISAIATLHAEAVAGSGALVGTKQNESVCCPVSFADADAGLALLGRKELAPLLAAARMLQGAQPAVSRAGTHLWVAEESHAAAVVEPVVDPGLLFQLFLRYCYTGSQVGEAHQFSTGNLCRQCGLVLGGPPELVDVVKDGAAILAAQQGDLRVEPSPAAFEALSDAVRRRKLLVERIGAVRPSWRQNLDRLAAQLTARPSHQTCGEALTAVLAAMSGAEELEIDEVGRATMWGPVAELMDAHRKMVADAIGPLQPAATGPRARTRAKEAVQALAMFDTITEDPFVEGPRAIREYWCAKLEAGGRNFGVRETAGAVWDALSSEHVERINGLLRANTDWYPGDITGDMRLGLAAVGDSLGPVMRLWTQTIHMATVAGPWTIAEARLLLRCLVLHSWADAVTGSSWMYRSIGAPGERATAADGVSDWTRSLMGHVKMQFLRFSKERVAQILQQRAELERTSIVEEFQSIKDDDERAAELIKKQLRMGRWGVAAKGWNKYDPELYEFENEQRKRMGIVDAPVDPSLLPAGAGAGADAFGFGPLDGAPEEGYDVDLGAAGDDY</sequence>
<feature type="region of interest" description="Disordered" evidence="1">
    <location>
        <begin position="1"/>
        <end position="29"/>
    </location>
</feature>
<evidence type="ECO:0000256" key="1">
    <source>
        <dbReference type="SAM" id="MobiDB-lite"/>
    </source>
</evidence>